<sequence length="76" mass="8810">MTKRSLKEIRKSRQLTQEELAFQTGISIRTIARYEKDVTMLRRAKYETLSMIATILEVSVDDIFLGETSVFAKYSC</sequence>
<dbReference type="SMART" id="SM00530">
    <property type="entry name" value="HTH_XRE"/>
    <property type="match status" value="1"/>
</dbReference>
<comment type="caution">
    <text evidence="3">The sequence shown here is derived from an EMBL/GenBank/DDBJ whole genome shotgun (WGS) entry which is preliminary data.</text>
</comment>
<gene>
    <name evidence="3" type="ORF">A9Q68_06620</name>
</gene>
<evidence type="ECO:0000313" key="3">
    <source>
        <dbReference type="EMBL" id="OJF71655.1"/>
    </source>
</evidence>
<dbReference type="PANTHER" id="PTHR46558:SF11">
    <property type="entry name" value="HTH-TYPE TRANSCRIPTIONAL REGULATOR XRE"/>
    <property type="match status" value="1"/>
</dbReference>
<dbReference type="Gene3D" id="1.10.260.40">
    <property type="entry name" value="lambda repressor-like DNA-binding domains"/>
    <property type="match status" value="1"/>
</dbReference>
<dbReference type="Pfam" id="PF01381">
    <property type="entry name" value="HTH_3"/>
    <property type="match status" value="1"/>
</dbReference>
<dbReference type="RefSeq" id="WP_071793911.1">
    <property type="nucleotide sequence ID" value="NZ_LZDD01000002.1"/>
</dbReference>
<dbReference type="SUPFAM" id="SSF47413">
    <property type="entry name" value="lambda repressor-like DNA-binding domains"/>
    <property type="match status" value="1"/>
</dbReference>
<dbReference type="EMBL" id="LZDD01000002">
    <property type="protein sequence ID" value="OJF71655.1"/>
    <property type="molecule type" value="Genomic_DNA"/>
</dbReference>
<name>A0A1L8MLU6_9STRE</name>
<dbReference type="PANTHER" id="PTHR46558">
    <property type="entry name" value="TRACRIPTIONAL REGULATORY PROTEIN-RELATED-RELATED"/>
    <property type="match status" value="1"/>
</dbReference>
<dbReference type="OrthoDB" id="2224877at2"/>
<keyword evidence="4" id="KW-1185">Reference proteome</keyword>
<dbReference type="CDD" id="cd00093">
    <property type="entry name" value="HTH_XRE"/>
    <property type="match status" value="1"/>
</dbReference>
<dbReference type="AlphaFoldDB" id="A0A1L8MLU6"/>
<dbReference type="InterPro" id="IPR010982">
    <property type="entry name" value="Lambda_DNA-bd_dom_sf"/>
</dbReference>
<proteinExistence type="predicted"/>
<dbReference type="Proteomes" id="UP000182015">
    <property type="component" value="Unassembled WGS sequence"/>
</dbReference>
<dbReference type="PROSITE" id="PS50943">
    <property type="entry name" value="HTH_CROC1"/>
    <property type="match status" value="1"/>
</dbReference>
<reference evidence="4" key="1">
    <citation type="submission" date="2016-06" db="EMBL/GenBank/DDBJ databases">
        <authorList>
            <person name="de Vries S.P.W."/>
            <person name="Hadjirin N.F."/>
            <person name="Lay E.M."/>
            <person name="Zadoks R.N."/>
            <person name="Peacock S.J."/>
            <person name="Parkhill J."/>
            <person name="Grant A.J."/>
            <person name="Mcdougall S."/>
            <person name="Holmes M.A."/>
        </authorList>
    </citation>
    <scope>NUCLEOTIDE SEQUENCE [LARGE SCALE GENOMIC DNA]</scope>
    <source>
        <strain evidence="4">NZ1587</strain>
    </source>
</reference>
<dbReference type="InterPro" id="IPR001387">
    <property type="entry name" value="Cro/C1-type_HTH"/>
</dbReference>
<keyword evidence="1" id="KW-0238">DNA-binding</keyword>
<dbReference type="GO" id="GO:0003677">
    <property type="term" value="F:DNA binding"/>
    <property type="evidence" value="ECO:0007669"/>
    <property type="project" value="UniProtKB-KW"/>
</dbReference>
<protein>
    <submittedName>
        <fullName evidence="3">Transcriptional regulator</fullName>
    </submittedName>
</protein>
<dbReference type="STRING" id="1856638.A9Q68_06620"/>
<organism evidence="3 4">
    <name type="scientific">Streptococcus bovimastitidis</name>
    <dbReference type="NCBI Taxonomy" id="1856638"/>
    <lineage>
        <taxon>Bacteria</taxon>
        <taxon>Bacillati</taxon>
        <taxon>Bacillota</taxon>
        <taxon>Bacilli</taxon>
        <taxon>Lactobacillales</taxon>
        <taxon>Streptococcaceae</taxon>
        <taxon>Streptococcus</taxon>
    </lineage>
</organism>
<evidence type="ECO:0000256" key="1">
    <source>
        <dbReference type="ARBA" id="ARBA00023125"/>
    </source>
</evidence>
<accession>A0A1L8MLU6</accession>
<feature type="domain" description="HTH cro/C1-type" evidence="2">
    <location>
        <begin position="6"/>
        <end position="63"/>
    </location>
</feature>
<evidence type="ECO:0000313" key="4">
    <source>
        <dbReference type="Proteomes" id="UP000182015"/>
    </source>
</evidence>
<evidence type="ECO:0000259" key="2">
    <source>
        <dbReference type="PROSITE" id="PS50943"/>
    </source>
</evidence>